<evidence type="ECO:0000256" key="13">
    <source>
        <dbReference type="ARBA" id="ARBA00022777"/>
    </source>
</evidence>
<evidence type="ECO:0000256" key="2">
    <source>
        <dbReference type="ARBA" id="ARBA00004370"/>
    </source>
</evidence>
<evidence type="ECO:0000259" key="24">
    <source>
        <dbReference type="PROSITE" id="PS50011"/>
    </source>
</evidence>
<dbReference type="EMBL" id="JAHKSW010000017">
    <property type="protein sequence ID" value="KAG7321952.1"/>
    <property type="molecule type" value="Genomic_DNA"/>
</dbReference>
<evidence type="ECO:0000256" key="10">
    <source>
        <dbReference type="ARBA" id="ARBA00022737"/>
    </source>
</evidence>
<dbReference type="GO" id="GO:0005524">
    <property type="term" value="F:ATP binding"/>
    <property type="evidence" value="ECO:0007669"/>
    <property type="project" value="UniProtKB-UniRule"/>
</dbReference>
<dbReference type="PROSITE" id="PS50081">
    <property type="entry name" value="ZF_DAG_PE_2"/>
    <property type="match status" value="2"/>
</dbReference>
<dbReference type="GO" id="GO:0008270">
    <property type="term" value="F:zinc ion binding"/>
    <property type="evidence" value="ECO:0007669"/>
    <property type="project" value="UniProtKB-KW"/>
</dbReference>
<evidence type="ECO:0000256" key="17">
    <source>
        <dbReference type="ARBA" id="ARBA00023136"/>
    </source>
</evidence>
<keyword evidence="17" id="KW-0472">Membrane</keyword>
<evidence type="ECO:0000256" key="7">
    <source>
        <dbReference type="ARBA" id="ARBA00022553"/>
    </source>
</evidence>
<dbReference type="InterPro" id="IPR011993">
    <property type="entry name" value="PH-like_dom_sf"/>
</dbReference>
<gene>
    <name evidence="26" type="ORF">KOW79_014810</name>
</gene>
<sequence length="912" mass="102460">MFICFRFIHLDFLLLKAALEEQDRKRRAPQTGLQQFEGVNCFPAMETGFSQGPSGTNMSVIPPQPAGVSFIIQIGLTRESVLLPQTADLTYVKQIACSIVDQKFPECGFYGIYDKILLFKHDTSTNNILQLVSVANDIQEGDLVEVVLSAAATFEDFQIRPHALNVHSYRAPAFCDHCGEMLFGLVRQGLKCDGCGLNYHKRCAFSIPNNCSGARKRRLSTTSLTSSQSLRLCTTESLSSVSTSTTSEETNLIRSHTQMPRTPSEARRFYTCRPVQLDKMLMSKVKVPHTFAVHSYTRPTVCQYCKRLLRGLFRQGLQCKDCKFNCHKRCAYKVPNDCLGETIGDIFSPAADTEVPMDYSNEYLDSERTSLMDDSDEACSIPGSFSPDNSQDGASGDQSANIPLMRVVQSVRHTTRRSSTAIKEGWMVHYSNKDTLRKRHYWRLDCKCIILFHNDTTNKYYKEIPLSEILEVCPAGDFSLVPSGASPHCFEIVTGTIRYFVGEASQLPSMTVPNSPNSVGPSSGVGQEAAKAWENAIRQALMPVIFQDNPQSEGSTPHRQASVSISVSNSQIQENVDIGMIYQIFADEVLGSGQFGVVYGGKHRKSGRDVAVKVIDKLRFSTKQESQLRNEVAILQNLRHLGIVNLECMFETPEKVFVVMEKLHGDMLEMILSSENGRLPERLTKFLITQILAALRHLHFKNIVHCDLKPENVLLSSAEPFPQVKLCDFGFARIIGEKSFRRSVVGTPAYLAPEVLMNQGYNRSLDMWSVGVIMYVSLSGTFPFNEDEDINDQIQNAAFMYPPNPWKQISPEAIDLINNLLQVKLRKRYSVDKSLSHAYLQDYQTWLDLRELESKLGERYITHESDDARWQRFAQEHSLPYPAHLVPAFSASDDEGTDDACMQGLTERVSIL</sequence>
<keyword evidence="12" id="KW-0863">Zinc-finger</keyword>
<dbReference type="SUPFAM" id="SSF57889">
    <property type="entry name" value="Cysteine-rich domain"/>
    <property type="match status" value="2"/>
</dbReference>
<dbReference type="FunFam" id="3.30.60.20:FF:000019">
    <property type="entry name" value="Serine/threonine-protein kinase"/>
    <property type="match status" value="1"/>
</dbReference>
<keyword evidence="6 19" id="KW-0723">Serine/threonine-protein kinase</keyword>
<dbReference type="GO" id="GO:0035556">
    <property type="term" value="P:intracellular signal transduction"/>
    <property type="evidence" value="ECO:0007669"/>
    <property type="project" value="TreeGrafter"/>
</dbReference>
<dbReference type="PROSITE" id="PS00108">
    <property type="entry name" value="PROTEIN_KINASE_ST"/>
    <property type="match status" value="1"/>
</dbReference>
<dbReference type="SMART" id="SM00220">
    <property type="entry name" value="S_TKc"/>
    <property type="match status" value="1"/>
</dbReference>
<keyword evidence="23" id="KW-0732">Signal</keyword>
<dbReference type="SMART" id="SM00233">
    <property type="entry name" value="PH"/>
    <property type="match status" value="1"/>
</dbReference>
<dbReference type="InterPro" id="IPR017441">
    <property type="entry name" value="Protein_kinase_ATP_BS"/>
</dbReference>
<dbReference type="PROSITE" id="PS50011">
    <property type="entry name" value="PROTEIN_KINASE_DOM"/>
    <property type="match status" value="1"/>
</dbReference>
<dbReference type="Pfam" id="PF25525">
    <property type="entry name" value="Ubiquitin_PRKD1_N"/>
    <property type="match status" value="1"/>
</dbReference>
<dbReference type="GO" id="GO:0005829">
    <property type="term" value="C:cytosol"/>
    <property type="evidence" value="ECO:0007669"/>
    <property type="project" value="TreeGrafter"/>
</dbReference>
<name>A0A9D3SF53_9TELE</name>
<evidence type="ECO:0000256" key="18">
    <source>
        <dbReference type="ARBA" id="ARBA00047272"/>
    </source>
</evidence>
<feature type="binding site" evidence="21 22">
    <location>
        <position position="613"/>
    </location>
    <ligand>
        <name>ATP</name>
        <dbReference type="ChEBI" id="CHEBI:30616"/>
    </ligand>
</feature>
<dbReference type="GO" id="GO:0016020">
    <property type="term" value="C:membrane"/>
    <property type="evidence" value="ECO:0007669"/>
    <property type="project" value="UniProtKB-SubCell"/>
</dbReference>
<dbReference type="Gene3D" id="1.10.510.10">
    <property type="entry name" value="Transferase(Phosphotransferase) domain 1"/>
    <property type="match status" value="1"/>
</dbReference>
<keyword evidence="9 19" id="KW-0479">Metal-binding</keyword>
<dbReference type="GO" id="GO:0007200">
    <property type="term" value="P:phospholipase C-activating G protein-coupled receptor signaling pathway"/>
    <property type="evidence" value="ECO:0007669"/>
    <property type="project" value="TreeGrafter"/>
</dbReference>
<keyword evidence="5 19" id="KW-0963">Cytoplasm</keyword>
<keyword evidence="14" id="KW-0862">Zinc</keyword>
<evidence type="ECO:0000256" key="22">
    <source>
        <dbReference type="PROSITE-ProRule" id="PRU10141"/>
    </source>
</evidence>
<dbReference type="InterPro" id="IPR000719">
    <property type="entry name" value="Prot_kinase_dom"/>
</dbReference>
<keyword evidence="10" id="KW-0677">Repeat</keyword>
<dbReference type="SMART" id="SM00109">
    <property type="entry name" value="C1"/>
    <property type="match status" value="2"/>
</dbReference>
<evidence type="ECO:0000256" key="12">
    <source>
        <dbReference type="ARBA" id="ARBA00022771"/>
    </source>
</evidence>
<dbReference type="Pfam" id="PF00130">
    <property type="entry name" value="C1_1"/>
    <property type="match status" value="2"/>
</dbReference>
<accession>A0A9D3SF53</accession>
<dbReference type="GO" id="GO:0004697">
    <property type="term" value="F:diacylglycerol-dependent serine/threonine kinase activity"/>
    <property type="evidence" value="ECO:0007669"/>
    <property type="project" value="UniProtKB-EC"/>
</dbReference>
<dbReference type="InterPro" id="IPR011009">
    <property type="entry name" value="Kinase-like_dom_sf"/>
</dbReference>
<feature type="binding site" evidence="21">
    <location>
        <begin position="590"/>
        <end position="598"/>
    </location>
    <ligand>
        <name>ATP</name>
        <dbReference type="ChEBI" id="CHEBI:30616"/>
    </ligand>
</feature>
<dbReference type="PANTHER" id="PTHR22968:SF12">
    <property type="entry name" value="SERINE_THREONINE-PROTEIN KINASE D2"/>
    <property type="match status" value="1"/>
</dbReference>
<comment type="subcellular location">
    <subcellularLocation>
        <location evidence="3 19">Cytoplasm</location>
    </subcellularLocation>
    <subcellularLocation>
        <location evidence="2">Membrane</location>
    </subcellularLocation>
</comment>
<reference evidence="26 27" key="1">
    <citation type="submission" date="2021-06" db="EMBL/GenBank/DDBJ databases">
        <title>Chromosome-level genome assembly of the red-tail catfish (Hemibagrus wyckioides).</title>
        <authorList>
            <person name="Shao F."/>
        </authorList>
    </citation>
    <scope>NUCLEOTIDE SEQUENCE [LARGE SCALE GENOMIC DNA]</scope>
    <source>
        <strain evidence="26">EC202008001</strain>
        <tissue evidence="26">Blood</tissue>
    </source>
</reference>
<dbReference type="FunFam" id="2.30.29.30:FF:000056">
    <property type="entry name" value="Serine/threonine-protein kinase"/>
    <property type="match status" value="1"/>
</dbReference>
<dbReference type="InterPro" id="IPR020454">
    <property type="entry name" value="DAG/PE-bd"/>
</dbReference>
<comment type="activity regulation">
    <text evidence="19">Activated by DAG and phorbol esters.</text>
</comment>
<dbReference type="Proteomes" id="UP000824219">
    <property type="component" value="Linkage Group LG17"/>
</dbReference>
<evidence type="ECO:0000256" key="1">
    <source>
        <dbReference type="ARBA" id="ARBA00001946"/>
    </source>
</evidence>
<feature type="domain" description="Phorbol-ester/DAG-type" evidence="25">
    <location>
        <begin position="161"/>
        <end position="211"/>
    </location>
</feature>
<dbReference type="AlphaFoldDB" id="A0A9D3SF53"/>
<feature type="active site" description="Proton acceptor" evidence="20">
    <location>
        <position position="707"/>
    </location>
</feature>
<dbReference type="PRINTS" id="PR00008">
    <property type="entry name" value="DAGPEDOMAIN"/>
</dbReference>
<dbReference type="InterPro" id="IPR057764">
    <property type="entry name" value="Ubiquitin_PRKD1-3_N"/>
</dbReference>
<evidence type="ECO:0000256" key="16">
    <source>
        <dbReference type="ARBA" id="ARBA00022842"/>
    </source>
</evidence>
<evidence type="ECO:0000256" key="8">
    <source>
        <dbReference type="ARBA" id="ARBA00022679"/>
    </source>
</evidence>
<proteinExistence type="inferred from homology"/>
<evidence type="ECO:0000256" key="15">
    <source>
        <dbReference type="ARBA" id="ARBA00022840"/>
    </source>
</evidence>
<comment type="cofactor">
    <cofactor evidence="1 19">
        <name>Mg(2+)</name>
        <dbReference type="ChEBI" id="CHEBI:18420"/>
    </cofactor>
</comment>
<comment type="similarity">
    <text evidence="4">Belongs to the protein kinase superfamily. CAMK Ser/Thr protein kinase family. PKD subfamily.</text>
</comment>
<dbReference type="InterPro" id="IPR001849">
    <property type="entry name" value="PH_domain"/>
</dbReference>
<dbReference type="PANTHER" id="PTHR22968">
    <property type="entry name" value="PROTEIN KINASE C, MU"/>
    <property type="match status" value="1"/>
</dbReference>
<dbReference type="InterPro" id="IPR046349">
    <property type="entry name" value="C1-like_sf"/>
</dbReference>
<feature type="chain" id="PRO_5039042478" description="Serine/threonine-protein kinase" evidence="23">
    <location>
        <begin position="19"/>
        <end position="912"/>
    </location>
</feature>
<dbReference type="FunFam" id="3.30.200.20:FF:000137">
    <property type="entry name" value="Serine/threonine-protein kinase"/>
    <property type="match status" value="1"/>
</dbReference>
<comment type="caution">
    <text evidence="26">The sequence shown here is derived from an EMBL/GenBank/DDBJ whole genome shotgun (WGS) entry which is preliminary data.</text>
</comment>
<dbReference type="InterPro" id="IPR015727">
    <property type="entry name" value="Protein_Kinase_C_mu-related"/>
</dbReference>
<keyword evidence="15 19" id="KW-0067">ATP-binding</keyword>
<dbReference type="Pfam" id="PF00069">
    <property type="entry name" value="Pkinase"/>
    <property type="match status" value="1"/>
</dbReference>
<evidence type="ECO:0000256" key="23">
    <source>
        <dbReference type="SAM" id="SignalP"/>
    </source>
</evidence>
<organism evidence="26 27">
    <name type="scientific">Hemibagrus wyckioides</name>
    <dbReference type="NCBI Taxonomy" id="337641"/>
    <lineage>
        <taxon>Eukaryota</taxon>
        <taxon>Metazoa</taxon>
        <taxon>Chordata</taxon>
        <taxon>Craniata</taxon>
        <taxon>Vertebrata</taxon>
        <taxon>Euteleostomi</taxon>
        <taxon>Actinopterygii</taxon>
        <taxon>Neopterygii</taxon>
        <taxon>Teleostei</taxon>
        <taxon>Ostariophysi</taxon>
        <taxon>Siluriformes</taxon>
        <taxon>Bagridae</taxon>
        <taxon>Hemibagrus</taxon>
    </lineage>
</organism>
<protein>
    <recommendedName>
        <fullName evidence="19">Serine/threonine-protein kinase</fullName>
        <ecNumber evidence="19">2.7.11.13</ecNumber>
    </recommendedName>
</protein>
<evidence type="ECO:0000256" key="3">
    <source>
        <dbReference type="ARBA" id="ARBA00004496"/>
    </source>
</evidence>
<evidence type="ECO:0000256" key="6">
    <source>
        <dbReference type="ARBA" id="ARBA00022527"/>
    </source>
</evidence>
<evidence type="ECO:0000256" key="5">
    <source>
        <dbReference type="ARBA" id="ARBA00022490"/>
    </source>
</evidence>
<evidence type="ECO:0000256" key="11">
    <source>
        <dbReference type="ARBA" id="ARBA00022741"/>
    </source>
</evidence>
<dbReference type="PROSITE" id="PS00107">
    <property type="entry name" value="PROTEIN_KINASE_ATP"/>
    <property type="match status" value="1"/>
</dbReference>
<comment type="catalytic activity">
    <reaction evidence="18 19">
        <text>L-threonyl-[protein] + ATP = O-phospho-L-threonyl-[protein] + ADP + H(+)</text>
        <dbReference type="Rhea" id="RHEA:46608"/>
        <dbReference type="Rhea" id="RHEA-COMP:11060"/>
        <dbReference type="Rhea" id="RHEA-COMP:11605"/>
        <dbReference type="ChEBI" id="CHEBI:15378"/>
        <dbReference type="ChEBI" id="CHEBI:30013"/>
        <dbReference type="ChEBI" id="CHEBI:30616"/>
        <dbReference type="ChEBI" id="CHEBI:61977"/>
        <dbReference type="ChEBI" id="CHEBI:456216"/>
        <dbReference type="EC" id="2.7.11.13"/>
    </reaction>
</comment>
<dbReference type="SUPFAM" id="SSF56112">
    <property type="entry name" value="Protein kinase-like (PK-like)"/>
    <property type="match status" value="1"/>
</dbReference>
<evidence type="ECO:0000256" key="4">
    <source>
        <dbReference type="ARBA" id="ARBA00008582"/>
    </source>
</evidence>
<evidence type="ECO:0000259" key="25">
    <source>
        <dbReference type="PROSITE" id="PS50081"/>
    </source>
</evidence>
<dbReference type="InterPro" id="IPR008271">
    <property type="entry name" value="Ser/Thr_kinase_AS"/>
</dbReference>
<dbReference type="Gene3D" id="3.30.60.20">
    <property type="match status" value="2"/>
</dbReference>
<evidence type="ECO:0000256" key="21">
    <source>
        <dbReference type="PIRSR" id="PIRSR000552-2"/>
    </source>
</evidence>
<keyword evidence="7" id="KW-0597">Phosphoprotein</keyword>
<dbReference type="Gene3D" id="3.30.200.20">
    <property type="entry name" value="Phosphorylase Kinase, domain 1"/>
    <property type="match status" value="1"/>
</dbReference>
<evidence type="ECO:0000256" key="14">
    <source>
        <dbReference type="ARBA" id="ARBA00022833"/>
    </source>
</evidence>
<keyword evidence="11 19" id="KW-0547">Nucleotide-binding</keyword>
<evidence type="ECO:0000256" key="19">
    <source>
        <dbReference type="PIRNR" id="PIRNR000552"/>
    </source>
</evidence>
<evidence type="ECO:0000313" key="26">
    <source>
        <dbReference type="EMBL" id="KAG7321952.1"/>
    </source>
</evidence>
<feature type="domain" description="Phorbol-ester/DAG-type" evidence="25">
    <location>
        <begin position="288"/>
        <end position="338"/>
    </location>
</feature>
<keyword evidence="16 19" id="KW-0460">Magnesium</keyword>
<keyword evidence="8 19" id="KW-0808">Transferase</keyword>
<keyword evidence="27" id="KW-1185">Reference proteome</keyword>
<dbReference type="InterPro" id="IPR002219">
    <property type="entry name" value="PKC_DAG/PE"/>
</dbReference>
<dbReference type="OrthoDB" id="10252171at2759"/>
<dbReference type="PIRSF" id="PIRSF000552">
    <property type="entry name" value="PKC_mu_nu_D2"/>
    <property type="match status" value="1"/>
</dbReference>
<evidence type="ECO:0000313" key="27">
    <source>
        <dbReference type="Proteomes" id="UP000824219"/>
    </source>
</evidence>
<evidence type="ECO:0000256" key="20">
    <source>
        <dbReference type="PIRSR" id="PIRSR000552-1"/>
    </source>
</evidence>
<dbReference type="FunFam" id="3.30.60.20:FF:000007">
    <property type="entry name" value="Serine/threonine-protein kinase"/>
    <property type="match status" value="1"/>
</dbReference>
<feature type="domain" description="Protein kinase" evidence="24">
    <location>
        <begin position="584"/>
        <end position="840"/>
    </location>
</feature>
<dbReference type="CDD" id="cd14082">
    <property type="entry name" value="STKc_PKD"/>
    <property type="match status" value="1"/>
</dbReference>
<dbReference type="CDD" id="cd01239">
    <property type="entry name" value="PH_PKD"/>
    <property type="match status" value="1"/>
</dbReference>
<dbReference type="PROSITE" id="PS00479">
    <property type="entry name" value="ZF_DAG_PE_1"/>
    <property type="match status" value="2"/>
</dbReference>
<dbReference type="FunFam" id="1.10.510.10:FF:000151">
    <property type="entry name" value="Serine/threonine-protein kinase"/>
    <property type="match status" value="1"/>
</dbReference>
<dbReference type="EC" id="2.7.11.13" evidence="19"/>
<dbReference type="Gene3D" id="2.30.29.30">
    <property type="entry name" value="Pleckstrin-homology domain (PH domain)/Phosphotyrosine-binding domain (PTB)"/>
    <property type="match status" value="1"/>
</dbReference>
<keyword evidence="13 19" id="KW-0418">Kinase</keyword>
<dbReference type="Pfam" id="PF00169">
    <property type="entry name" value="PH"/>
    <property type="match status" value="1"/>
</dbReference>
<dbReference type="SUPFAM" id="SSF50729">
    <property type="entry name" value="PH domain-like"/>
    <property type="match status" value="1"/>
</dbReference>
<evidence type="ECO:0000256" key="9">
    <source>
        <dbReference type="ARBA" id="ARBA00022723"/>
    </source>
</evidence>
<feature type="signal peptide" evidence="23">
    <location>
        <begin position="1"/>
        <end position="18"/>
    </location>
</feature>